<dbReference type="PANTHER" id="PTHR40077">
    <property type="entry name" value="MEMBRANE PROTEIN-RELATED"/>
    <property type="match status" value="1"/>
</dbReference>
<sequence length="107" mass="12457">MSNPISTQAIWLKRFKLISIIEGFSFLILLFVAMPLKYVMDMPLAVTYVGWAHGILFMIYIYVVFPTARKCSWNFSKTFFALVASILPFGPFVFDRYLSKEEKNMTH</sequence>
<evidence type="ECO:0000259" key="7">
    <source>
        <dbReference type="Pfam" id="PF12823"/>
    </source>
</evidence>
<evidence type="ECO:0000256" key="2">
    <source>
        <dbReference type="ARBA" id="ARBA00022475"/>
    </source>
</evidence>
<keyword evidence="5 6" id="KW-0472">Membrane</keyword>
<feature type="transmembrane region" description="Helical" evidence="6">
    <location>
        <begin position="77"/>
        <end position="94"/>
    </location>
</feature>
<evidence type="ECO:0000256" key="1">
    <source>
        <dbReference type="ARBA" id="ARBA00004651"/>
    </source>
</evidence>
<dbReference type="AlphaFoldDB" id="A0A4Q7PD93"/>
<protein>
    <submittedName>
        <fullName evidence="8">Integral membrane protein</fullName>
    </submittedName>
</protein>
<evidence type="ECO:0000256" key="5">
    <source>
        <dbReference type="ARBA" id="ARBA00023136"/>
    </source>
</evidence>
<feature type="transmembrane region" description="Helical" evidence="6">
    <location>
        <begin position="20"/>
        <end position="39"/>
    </location>
</feature>
<evidence type="ECO:0000313" key="9">
    <source>
        <dbReference type="Proteomes" id="UP000292209"/>
    </source>
</evidence>
<evidence type="ECO:0000256" key="3">
    <source>
        <dbReference type="ARBA" id="ARBA00022692"/>
    </source>
</evidence>
<accession>A0A4Q7PD93</accession>
<dbReference type="Proteomes" id="UP000292209">
    <property type="component" value="Unassembled WGS sequence"/>
</dbReference>
<comment type="subcellular location">
    <subcellularLocation>
        <location evidence="1">Cell membrane</location>
        <topology evidence="1">Multi-pass membrane protein</topology>
    </subcellularLocation>
</comment>
<feature type="domain" description="DUF3817" evidence="7">
    <location>
        <begin position="12"/>
        <end position="99"/>
    </location>
</feature>
<evidence type="ECO:0000256" key="4">
    <source>
        <dbReference type="ARBA" id="ARBA00022989"/>
    </source>
</evidence>
<keyword evidence="3 6" id="KW-0812">Transmembrane</keyword>
<gene>
    <name evidence="8" type="ORF">BC751_3865</name>
</gene>
<dbReference type="GO" id="GO:0005886">
    <property type="term" value="C:plasma membrane"/>
    <property type="evidence" value="ECO:0007669"/>
    <property type="project" value="UniProtKB-SubCell"/>
</dbReference>
<keyword evidence="2" id="KW-1003">Cell membrane</keyword>
<dbReference type="Pfam" id="PF12823">
    <property type="entry name" value="DUF3817"/>
    <property type="match status" value="1"/>
</dbReference>
<proteinExistence type="predicted"/>
<dbReference type="OrthoDB" id="1121311at2"/>
<name>A0A4Q7PD93_9BACT</name>
<organism evidence="8 9">
    <name type="scientific">Cecembia calidifontis</name>
    <dbReference type="NCBI Taxonomy" id="1187080"/>
    <lineage>
        <taxon>Bacteria</taxon>
        <taxon>Pseudomonadati</taxon>
        <taxon>Bacteroidota</taxon>
        <taxon>Cytophagia</taxon>
        <taxon>Cytophagales</taxon>
        <taxon>Cyclobacteriaceae</taxon>
        <taxon>Cecembia</taxon>
    </lineage>
</organism>
<reference evidence="8 9" key="1">
    <citation type="submission" date="2019-02" db="EMBL/GenBank/DDBJ databases">
        <title>Genomic Encyclopedia of Archaeal and Bacterial Type Strains, Phase II (KMG-II): from individual species to whole genera.</title>
        <authorList>
            <person name="Goeker M."/>
        </authorList>
    </citation>
    <scope>NUCLEOTIDE SEQUENCE [LARGE SCALE GENOMIC DNA]</scope>
    <source>
        <strain evidence="8 9">DSM 21411</strain>
    </source>
</reference>
<feature type="transmembrane region" description="Helical" evidence="6">
    <location>
        <begin position="45"/>
        <end position="65"/>
    </location>
</feature>
<dbReference type="PANTHER" id="PTHR40077:SF1">
    <property type="entry name" value="MEMBRANE PROTEIN"/>
    <property type="match status" value="1"/>
</dbReference>
<comment type="caution">
    <text evidence="8">The sequence shown here is derived from an EMBL/GenBank/DDBJ whole genome shotgun (WGS) entry which is preliminary data.</text>
</comment>
<keyword evidence="9" id="KW-1185">Reference proteome</keyword>
<evidence type="ECO:0000256" key="6">
    <source>
        <dbReference type="SAM" id="Phobius"/>
    </source>
</evidence>
<keyword evidence="4 6" id="KW-1133">Transmembrane helix</keyword>
<dbReference type="InterPro" id="IPR023845">
    <property type="entry name" value="DUF3817_TM"/>
</dbReference>
<dbReference type="RefSeq" id="WP_130276968.1">
    <property type="nucleotide sequence ID" value="NZ_SGXG01000001.1"/>
</dbReference>
<dbReference type="NCBIfam" id="TIGR03954">
    <property type="entry name" value="integ_memb_HG"/>
    <property type="match status" value="1"/>
</dbReference>
<evidence type="ECO:0000313" key="8">
    <source>
        <dbReference type="EMBL" id="RZS98225.1"/>
    </source>
</evidence>
<dbReference type="EMBL" id="SGXG01000001">
    <property type="protein sequence ID" value="RZS98225.1"/>
    <property type="molecule type" value="Genomic_DNA"/>
</dbReference>